<protein>
    <submittedName>
        <fullName evidence="2">Uncharacterized protein</fullName>
    </submittedName>
</protein>
<evidence type="ECO:0000313" key="2">
    <source>
        <dbReference type="EMBL" id="PGF34984.1"/>
    </source>
</evidence>
<dbReference type="Proteomes" id="UP000256621">
    <property type="component" value="Chromosome"/>
</dbReference>
<dbReference type="AlphaFoldDB" id="A0A2B7ID09"/>
<sequence length="65" mass="7202">MALITVLNQQVTNCVLGDFLRSKWRRCSRCVHLDAIPATFPNPNVIPVPRTATAAPVHHSKKDVP</sequence>
<dbReference type="EMBL" id="MVCE01000002">
    <property type="protein sequence ID" value="PGF34984.1"/>
    <property type="molecule type" value="Genomic_DNA"/>
</dbReference>
<dbReference type="EMBL" id="CP031442">
    <property type="protein sequence ID" value="AXM06761.1"/>
    <property type="molecule type" value="Genomic_DNA"/>
</dbReference>
<evidence type="ECO:0000313" key="3">
    <source>
        <dbReference type="Proteomes" id="UP000226191"/>
    </source>
</evidence>
<reference evidence="1 4" key="2">
    <citation type="submission" date="2018-08" db="EMBL/GenBank/DDBJ databases">
        <title>Genome sequencing of Cutibacterium acnes KCOM 1315.</title>
        <authorList>
            <person name="Kook J.-K."/>
            <person name="Park S.-N."/>
            <person name="Lim Y.K."/>
        </authorList>
    </citation>
    <scope>NUCLEOTIDE SEQUENCE [LARGE SCALE GENOMIC DNA]</scope>
    <source>
        <strain evidence="1 4">KCOM 1315</strain>
    </source>
</reference>
<reference evidence="2 3" key="1">
    <citation type="submission" date="2017-02" db="EMBL/GenBank/DDBJ databases">
        <title>Prevalence of linear plasmids in Cutibacterium acnes isolates obtained from cancerous prostatic tissue.</title>
        <authorList>
            <person name="Davidsson S."/>
            <person name="Bruggemann H."/>
        </authorList>
    </citation>
    <scope>NUCLEOTIDE SEQUENCE [LARGE SCALE GENOMIC DNA]</scope>
    <source>
        <strain evidence="2 3">11-78</strain>
    </source>
</reference>
<organism evidence="2 3">
    <name type="scientific">Cutibacterium acnes</name>
    <name type="common">Propionibacterium acnes</name>
    <dbReference type="NCBI Taxonomy" id="1747"/>
    <lineage>
        <taxon>Bacteria</taxon>
        <taxon>Bacillati</taxon>
        <taxon>Actinomycetota</taxon>
        <taxon>Actinomycetes</taxon>
        <taxon>Propionibacteriales</taxon>
        <taxon>Propionibacteriaceae</taxon>
        <taxon>Cutibacterium</taxon>
    </lineage>
</organism>
<accession>A0A2B7ID09</accession>
<evidence type="ECO:0000313" key="4">
    <source>
        <dbReference type="Proteomes" id="UP000256621"/>
    </source>
</evidence>
<name>A0A2B7ID09_CUTAC</name>
<gene>
    <name evidence="2" type="ORF">B1B09_05040</name>
    <name evidence="1" type="ORF">DXN06_06095</name>
</gene>
<evidence type="ECO:0000313" key="1">
    <source>
        <dbReference type="EMBL" id="AXM06761.1"/>
    </source>
</evidence>
<proteinExistence type="predicted"/>
<dbReference type="Proteomes" id="UP000226191">
    <property type="component" value="Unassembled WGS sequence"/>
</dbReference>